<accession>A0AAV5A7D6</accession>
<keyword evidence="1" id="KW-0472">Membrane</keyword>
<keyword evidence="1" id="KW-0812">Transmembrane</keyword>
<keyword evidence="3" id="KW-1185">Reference proteome</keyword>
<gene>
    <name evidence="2" type="ORF">Clacol_003105</name>
</gene>
<reference evidence="2" key="1">
    <citation type="submission" date="2021-10" db="EMBL/GenBank/DDBJ databases">
        <title>De novo Genome Assembly of Clathrus columnatus (Basidiomycota, Fungi) Using Illumina and Nanopore Sequence Data.</title>
        <authorList>
            <person name="Ogiso-Tanaka E."/>
            <person name="Itagaki H."/>
            <person name="Hosoya T."/>
            <person name="Hosaka K."/>
        </authorList>
    </citation>
    <scope>NUCLEOTIDE SEQUENCE</scope>
    <source>
        <strain evidence="2">MO-923</strain>
    </source>
</reference>
<feature type="transmembrane region" description="Helical" evidence="1">
    <location>
        <begin position="139"/>
        <end position="162"/>
    </location>
</feature>
<feature type="transmembrane region" description="Helical" evidence="1">
    <location>
        <begin position="54"/>
        <end position="76"/>
    </location>
</feature>
<dbReference type="Proteomes" id="UP001050691">
    <property type="component" value="Unassembled WGS sequence"/>
</dbReference>
<dbReference type="AlphaFoldDB" id="A0AAV5A7D6"/>
<dbReference type="Gene3D" id="1.20.1250.20">
    <property type="entry name" value="MFS general substrate transporter like domains"/>
    <property type="match status" value="1"/>
</dbReference>
<feature type="transmembrane region" description="Helical" evidence="1">
    <location>
        <begin position="111"/>
        <end position="132"/>
    </location>
</feature>
<dbReference type="PANTHER" id="PTHR11360">
    <property type="entry name" value="MONOCARBOXYLATE TRANSPORTER"/>
    <property type="match status" value="1"/>
</dbReference>
<evidence type="ECO:0000256" key="1">
    <source>
        <dbReference type="SAM" id="Phobius"/>
    </source>
</evidence>
<evidence type="ECO:0000313" key="2">
    <source>
        <dbReference type="EMBL" id="GJJ08885.1"/>
    </source>
</evidence>
<protein>
    <submittedName>
        <fullName evidence="2">Uncharacterized protein</fullName>
    </submittedName>
</protein>
<comment type="caution">
    <text evidence="2">The sequence shown here is derived from an EMBL/GenBank/DDBJ whole genome shotgun (WGS) entry which is preliminary data.</text>
</comment>
<dbReference type="SUPFAM" id="SSF103473">
    <property type="entry name" value="MFS general substrate transporter"/>
    <property type="match status" value="1"/>
</dbReference>
<dbReference type="EMBL" id="BPWL01000003">
    <property type="protein sequence ID" value="GJJ08885.1"/>
    <property type="molecule type" value="Genomic_DNA"/>
</dbReference>
<sequence length="307" mass="34065">MEMEGKGSTLTRGTTVPETQSLLGVPSYPPTGNTTEGFKKETEVDDFPEGGAKAWASVIGSFFMVFLSQGAIYAFGVYQDFYTQRIRIPRFFMLSLAQPHNYYQVFLSQGVGVGLGMGLVYLPSVMLGFHYFKRRRGVAIGIVSTGSAVGGICQTIGLNHLINGKVGFAWGVRIFGFIFLVLAIIGNVLMRPRLPPRRLRPSQPKPDVKKIVRDIPLLLSILGFVFGYATFIESFFVLVAQPVAGAIVDAPRYKWNRAIIAVNEINHLLRWVGYDFGISYDVGQTEEDMEEYKQYAVNASVIFSTSR</sequence>
<dbReference type="InterPro" id="IPR050327">
    <property type="entry name" value="Proton-linked_MCT"/>
</dbReference>
<dbReference type="InterPro" id="IPR036259">
    <property type="entry name" value="MFS_trans_sf"/>
</dbReference>
<feature type="transmembrane region" description="Helical" evidence="1">
    <location>
        <begin position="211"/>
        <end position="231"/>
    </location>
</feature>
<evidence type="ECO:0000313" key="3">
    <source>
        <dbReference type="Proteomes" id="UP001050691"/>
    </source>
</evidence>
<organism evidence="2 3">
    <name type="scientific">Clathrus columnatus</name>
    <dbReference type="NCBI Taxonomy" id="1419009"/>
    <lineage>
        <taxon>Eukaryota</taxon>
        <taxon>Fungi</taxon>
        <taxon>Dikarya</taxon>
        <taxon>Basidiomycota</taxon>
        <taxon>Agaricomycotina</taxon>
        <taxon>Agaricomycetes</taxon>
        <taxon>Phallomycetidae</taxon>
        <taxon>Phallales</taxon>
        <taxon>Clathraceae</taxon>
        <taxon>Clathrus</taxon>
    </lineage>
</organism>
<name>A0AAV5A7D6_9AGAM</name>
<keyword evidence="1" id="KW-1133">Transmembrane helix</keyword>
<dbReference type="PANTHER" id="PTHR11360:SF234">
    <property type="entry name" value="MFS-TYPE TRANSPORTER DBAD-RELATED"/>
    <property type="match status" value="1"/>
</dbReference>
<feature type="transmembrane region" description="Helical" evidence="1">
    <location>
        <begin position="168"/>
        <end position="190"/>
    </location>
</feature>
<proteinExistence type="predicted"/>